<proteinExistence type="predicted"/>
<dbReference type="Gene3D" id="3.40.630.10">
    <property type="entry name" value="Zn peptidases"/>
    <property type="match status" value="1"/>
</dbReference>
<reference evidence="1" key="1">
    <citation type="journal article" date="2020" name="Stud. Mycol.">
        <title>101 Dothideomycetes genomes: a test case for predicting lifestyles and emergence of pathogens.</title>
        <authorList>
            <person name="Haridas S."/>
            <person name="Albert R."/>
            <person name="Binder M."/>
            <person name="Bloem J."/>
            <person name="Labutti K."/>
            <person name="Salamov A."/>
            <person name="Andreopoulos B."/>
            <person name="Baker S."/>
            <person name="Barry K."/>
            <person name="Bills G."/>
            <person name="Bluhm B."/>
            <person name="Cannon C."/>
            <person name="Castanera R."/>
            <person name="Culley D."/>
            <person name="Daum C."/>
            <person name="Ezra D."/>
            <person name="Gonzalez J."/>
            <person name="Henrissat B."/>
            <person name="Kuo A."/>
            <person name="Liang C."/>
            <person name="Lipzen A."/>
            <person name="Lutzoni F."/>
            <person name="Magnuson J."/>
            <person name="Mondo S."/>
            <person name="Nolan M."/>
            <person name="Ohm R."/>
            <person name="Pangilinan J."/>
            <person name="Park H.-J."/>
            <person name="Ramirez L."/>
            <person name="Alfaro M."/>
            <person name="Sun H."/>
            <person name="Tritt A."/>
            <person name="Yoshinaga Y."/>
            <person name="Zwiers L.-H."/>
            <person name="Turgeon B."/>
            <person name="Goodwin S."/>
            <person name="Spatafora J."/>
            <person name="Crous P."/>
            <person name="Grigoriev I."/>
        </authorList>
    </citation>
    <scope>NUCLEOTIDE SEQUENCE</scope>
    <source>
        <strain evidence="1">CBS 110217</strain>
    </source>
</reference>
<gene>
    <name evidence="1" type="ORF">EK21DRAFT_73222</name>
</gene>
<dbReference type="EMBL" id="ML978235">
    <property type="protein sequence ID" value="KAF2026878.1"/>
    <property type="molecule type" value="Genomic_DNA"/>
</dbReference>
<dbReference type="InterPro" id="IPR052030">
    <property type="entry name" value="Peptidase_M20/M20A_hydrolases"/>
</dbReference>
<organism evidence="1 2">
    <name type="scientific">Setomelanomma holmii</name>
    <dbReference type="NCBI Taxonomy" id="210430"/>
    <lineage>
        <taxon>Eukaryota</taxon>
        <taxon>Fungi</taxon>
        <taxon>Dikarya</taxon>
        <taxon>Ascomycota</taxon>
        <taxon>Pezizomycotina</taxon>
        <taxon>Dothideomycetes</taxon>
        <taxon>Pleosporomycetidae</taxon>
        <taxon>Pleosporales</taxon>
        <taxon>Pleosporineae</taxon>
        <taxon>Phaeosphaeriaceae</taxon>
        <taxon>Setomelanomma</taxon>
    </lineage>
</organism>
<dbReference type="SUPFAM" id="SSF53187">
    <property type="entry name" value="Zn-dependent exopeptidases"/>
    <property type="match status" value="1"/>
</dbReference>
<dbReference type="AlphaFoldDB" id="A0A9P4H202"/>
<evidence type="ECO:0000313" key="1">
    <source>
        <dbReference type="EMBL" id="KAF2026878.1"/>
    </source>
</evidence>
<dbReference type="OrthoDB" id="6119954at2759"/>
<dbReference type="PANTHER" id="PTHR30575">
    <property type="entry name" value="PEPTIDASE M20"/>
    <property type="match status" value="1"/>
</dbReference>
<dbReference type="PANTHER" id="PTHR30575:SF4">
    <property type="entry name" value="PEPTIDASE M20 DOMAIN-CONTAINING PROTEIN 2"/>
    <property type="match status" value="1"/>
</dbReference>
<name>A0A9P4H202_9PLEO</name>
<comment type="caution">
    <text evidence="1">The sequence shown here is derived from an EMBL/GenBank/DDBJ whole genome shotgun (WGS) entry which is preliminary data.</text>
</comment>
<dbReference type="Proteomes" id="UP000799777">
    <property type="component" value="Unassembled WGS sequence"/>
</dbReference>
<dbReference type="Gene3D" id="3.30.70.360">
    <property type="match status" value="1"/>
</dbReference>
<sequence length="240" mass="26536">MSGSVIARQNNDTSYVDAISDYVDSMYDNLRNISQNIHENPELGFKEIKAHDLLTSSMEAQDGWNVTRSLYNINTSFSAIFKGAGDGPIVSFISEYGIHNLIATVGLTGALAAAKIMKEQGLPGKVVLFGTPAKESLAGKVDMLEAGVFDDYNINISQITHPSNGADTPYMRKFSKSRLDLEYYGKTAHASAALYQSARSFHGSNRNSRYTTRMEVCRLAGHIRWLLSSRRRVSCVSKRH</sequence>
<evidence type="ECO:0000313" key="2">
    <source>
        <dbReference type="Proteomes" id="UP000799777"/>
    </source>
</evidence>
<protein>
    <submittedName>
        <fullName evidence="1">Uncharacterized protein</fullName>
    </submittedName>
</protein>
<accession>A0A9P4H202</accession>
<keyword evidence="2" id="KW-1185">Reference proteome</keyword>
<dbReference type="GO" id="GO:0016805">
    <property type="term" value="F:dipeptidase activity"/>
    <property type="evidence" value="ECO:0007669"/>
    <property type="project" value="TreeGrafter"/>
</dbReference>